<keyword evidence="2" id="KW-0547">Nucleotide-binding</keyword>
<keyword evidence="3" id="KW-1185">Reference proteome</keyword>
<organism evidence="2 3">
    <name type="scientific">Flavobacterium luminosum</name>
    <dbReference type="NCBI Taxonomy" id="2949086"/>
    <lineage>
        <taxon>Bacteria</taxon>
        <taxon>Pseudomonadati</taxon>
        <taxon>Bacteroidota</taxon>
        <taxon>Flavobacteriia</taxon>
        <taxon>Flavobacteriales</taxon>
        <taxon>Flavobacteriaceae</taxon>
        <taxon>Flavobacterium</taxon>
    </lineage>
</organism>
<dbReference type="CDD" id="cd19481">
    <property type="entry name" value="RecA-like_protease"/>
    <property type="match status" value="1"/>
</dbReference>
<dbReference type="GO" id="GO:0005524">
    <property type="term" value="F:ATP binding"/>
    <property type="evidence" value="ECO:0007669"/>
    <property type="project" value="UniProtKB-KW"/>
</dbReference>
<gene>
    <name evidence="2" type="ORF">NAT50_10875</name>
</gene>
<dbReference type="InterPro" id="IPR050168">
    <property type="entry name" value="AAA_ATPase_domain"/>
</dbReference>
<reference evidence="2 3" key="1">
    <citation type="submission" date="2022-05" db="EMBL/GenBank/DDBJ databases">
        <title>Flavobacterium sp., isolated from activated sludge.</title>
        <authorList>
            <person name="Ran Q."/>
        </authorList>
    </citation>
    <scope>NUCLEOTIDE SEQUENCE [LARGE SCALE GENOMIC DNA]</scope>
    <source>
        <strain evidence="2 3">HXWNR70</strain>
    </source>
</reference>
<dbReference type="SUPFAM" id="SSF52540">
    <property type="entry name" value="P-loop containing nucleoside triphosphate hydrolases"/>
    <property type="match status" value="1"/>
</dbReference>
<dbReference type="InterPro" id="IPR003959">
    <property type="entry name" value="ATPase_AAA_core"/>
</dbReference>
<dbReference type="Pfam" id="PF00004">
    <property type="entry name" value="AAA"/>
    <property type="match status" value="1"/>
</dbReference>
<dbReference type="Gene3D" id="1.10.8.60">
    <property type="match status" value="1"/>
</dbReference>
<evidence type="ECO:0000259" key="1">
    <source>
        <dbReference type="SMART" id="SM00382"/>
    </source>
</evidence>
<dbReference type="Gene3D" id="3.40.50.300">
    <property type="entry name" value="P-loop containing nucleotide triphosphate hydrolases"/>
    <property type="match status" value="1"/>
</dbReference>
<comment type="caution">
    <text evidence="2">The sequence shown here is derived from an EMBL/GenBank/DDBJ whole genome shotgun (WGS) entry which is preliminary data.</text>
</comment>
<accession>A0ABT0TR36</accession>
<protein>
    <submittedName>
        <fullName evidence="2">ATP-binding protein</fullName>
    </submittedName>
</protein>
<dbReference type="InterPro" id="IPR003593">
    <property type="entry name" value="AAA+_ATPase"/>
</dbReference>
<name>A0ABT0TR36_9FLAO</name>
<dbReference type="SMART" id="SM00382">
    <property type="entry name" value="AAA"/>
    <property type="match status" value="1"/>
</dbReference>
<keyword evidence="2" id="KW-0067">ATP-binding</keyword>
<dbReference type="PANTHER" id="PTHR23077">
    <property type="entry name" value="AAA-FAMILY ATPASE"/>
    <property type="match status" value="1"/>
</dbReference>
<dbReference type="InterPro" id="IPR027417">
    <property type="entry name" value="P-loop_NTPase"/>
</dbReference>
<dbReference type="RefSeq" id="WP_250593255.1">
    <property type="nucleotide sequence ID" value="NZ_JAMLJM010000009.1"/>
</dbReference>
<feature type="domain" description="AAA+ ATPase" evidence="1">
    <location>
        <begin position="125"/>
        <end position="257"/>
    </location>
</feature>
<evidence type="ECO:0000313" key="2">
    <source>
        <dbReference type="EMBL" id="MCL9809860.1"/>
    </source>
</evidence>
<proteinExistence type="predicted"/>
<dbReference type="PANTHER" id="PTHR23077:SF198">
    <property type="entry name" value="ATP-DEPENDENT ZINC METALLOPROTEASE FTSH"/>
    <property type="match status" value="1"/>
</dbReference>
<evidence type="ECO:0000313" key="3">
    <source>
        <dbReference type="Proteomes" id="UP001317191"/>
    </source>
</evidence>
<sequence length="331" mass="37644">MNQDLMLRLFRSIEGDKDDDVVKVASLIIDDEMKKGHTKLAGKLKFILDKNIESTQSFHGELRRILPSGITIPKDKRNNLPLAIPIDRDELRHEMVLPFETEDKIRRIEKEFAAKERLANHGLKYRQKILIYGAPGCGKSMSAERIAWNLGLPFLKVRFDVIISSFLGETATNLSNLFDGIKNYPCVLLFDEFDMVGKTRANSQDVGEMHRVVNILLTLLEEYNSEGILIATTNIENALDEALFRRFDDIIEMPKPTKDEILRLTKKTLASIEKSNDINWDTVVDKMIGFNSAIVVKIANDAAKIAVIANEKTLQQTHLEKALSENMLYQK</sequence>
<dbReference type="Proteomes" id="UP001317191">
    <property type="component" value="Unassembled WGS sequence"/>
</dbReference>
<dbReference type="EMBL" id="JAMLJM010000009">
    <property type="protein sequence ID" value="MCL9809860.1"/>
    <property type="molecule type" value="Genomic_DNA"/>
</dbReference>